<dbReference type="EMBL" id="HBHW01040847">
    <property type="protein sequence ID" value="CAE0063327.1"/>
    <property type="molecule type" value="Transcribed_RNA"/>
</dbReference>
<evidence type="ECO:0008006" key="2">
    <source>
        <dbReference type="Google" id="ProtNLM"/>
    </source>
</evidence>
<name>A0A7S3A6Q9_9RHOD</name>
<gene>
    <name evidence="1" type="ORF">RMAR00112_LOCUS31399</name>
</gene>
<dbReference type="InterPro" id="IPR010031">
    <property type="entry name" value="FAD_lactone_oxidase-like"/>
</dbReference>
<dbReference type="GO" id="GO:0050660">
    <property type="term" value="F:flavin adenine dinucleotide binding"/>
    <property type="evidence" value="ECO:0007669"/>
    <property type="project" value="InterPro"/>
</dbReference>
<dbReference type="SUPFAM" id="SSF56176">
    <property type="entry name" value="FAD-binding/transporter-associated domain-like"/>
    <property type="match status" value="1"/>
</dbReference>
<dbReference type="AlphaFoldDB" id="A0A7S3A6Q9"/>
<dbReference type="InterPro" id="IPR036318">
    <property type="entry name" value="FAD-bd_PCMH-like_sf"/>
</dbReference>
<dbReference type="PANTHER" id="PTHR43762">
    <property type="entry name" value="L-GULONOLACTONE OXIDASE"/>
    <property type="match status" value="1"/>
</dbReference>
<protein>
    <recommendedName>
        <fullName evidence="2">FAD-binding PCMH-type domain-containing protein</fullName>
    </recommendedName>
</protein>
<proteinExistence type="predicted"/>
<dbReference type="Gene3D" id="3.30.43.10">
    <property type="entry name" value="Uridine Diphospho-n-acetylenolpyruvylglucosamine Reductase, domain 2"/>
    <property type="match status" value="1"/>
</dbReference>
<reference evidence="1" key="1">
    <citation type="submission" date="2021-01" db="EMBL/GenBank/DDBJ databases">
        <authorList>
            <person name="Corre E."/>
            <person name="Pelletier E."/>
            <person name="Niang G."/>
            <person name="Scheremetjew M."/>
            <person name="Finn R."/>
            <person name="Kale V."/>
            <person name="Holt S."/>
            <person name="Cochrane G."/>
            <person name="Meng A."/>
            <person name="Brown T."/>
            <person name="Cohen L."/>
        </authorList>
    </citation>
    <scope>NUCLEOTIDE SEQUENCE</scope>
    <source>
        <strain evidence="1">CCMP 769</strain>
    </source>
</reference>
<sequence length="127" mass="13810">MRTVLRLVGPVVAVSGAAIAAGRFRRVGYMDEKPFASLEKDAELINWSSTHELTTKSLYQPESTEELVNTLKKCQEDGLRIRPMGSGLSPNGIGFDQEGTVGMGLLDNVWVSPQKGSTYCFSLSLEA</sequence>
<dbReference type="PANTHER" id="PTHR43762:SF1">
    <property type="entry name" value="D-ARABINONO-1,4-LACTONE OXIDASE"/>
    <property type="match status" value="1"/>
</dbReference>
<accession>A0A7S3A6Q9</accession>
<evidence type="ECO:0000313" key="1">
    <source>
        <dbReference type="EMBL" id="CAE0063327.1"/>
    </source>
</evidence>
<dbReference type="GO" id="GO:0016899">
    <property type="term" value="F:oxidoreductase activity, acting on the CH-OH group of donors, oxygen as acceptor"/>
    <property type="evidence" value="ECO:0007669"/>
    <property type="project" value="InterPro"/>
</dbReference>
<dbReference type="InterPro" id="IPR016167">
    <property type="entry name" value="FAD-bd_PCMH_sub1"/>
</dbReference>
<organism evidence="1">
    <name type="scientific">Rhodosorus marinus</name>
    <dbReference type="NCBI Taxonomy" id="101924"/>
    <lineage>
        <taxon>Eukaryota</taxon>
        <taxon>Rhodophyta</taxon>
        <taxon>Stylonematophyceae</taxon>
        <taxon>Stylonematales</taxon>
        <taxon>Stylonemataceae</taxon>
        <taxon>Rhodosorus</taxon>
    </lineage>
</organism>